<dbReference type="Proteomes" id="UP000233597">
    <property type="component" value="Unassembled WGS sequence"/>
</dbReference>
<proteinExistence type="predicted"/>
<reference evidence="1 2" key="1">
    <citation type="submission" date="2017-09" db="EMBL/GenBank/DDBJ databases">
        <title>Biodiversity and function of Thalassospira species in the particle-attached aromatic-hydrocarbon-degrading consortia from the surface seawater of the South China Sea.</title>
        <authorList>
            <person name="Dong C."/>
            <person name="Liu R."/>
            <person name="Shao Z."/>
        </authorList>
    </citation>
    <scope>NUCLEOTIDE SEQUENCE [LARGE SCALE GENOMIC DNA]</scope>
    <source>
        <strain evidence="1 2">CSC1P2</strain>
    </source>
</reference>
<accession>A0A2N3KYV9</accession>
<dbReference type="AlphaFoldDB" id="A0A2N3KYV9"/>
<name>A0A2N3KYV9_9PROT</name>
<protein>
    <submittedName>
        <fullName evidence="1">Uncharacterized protein</fullName>
    </submittedName>
</protein>
<gene>
    <name evidence="1" type="ORF">COO20_00035</name>
</gene>
<dbReference type="EMBL" id="NWTK01000001">
    <property type="protein sequence ID" value="PKR55656.1"/>
    <property type="molecule type" value="Genomic_DNA"/>
</dbReference>
<organism evidence="1 2">
    <name type="scientific">Thalassospira marina</name>
    <dbReference type="NCBI Taxonomy" id="2048283"/>
    <lineage>
        <taxon>Bacteria</taxon>
        <taxon>Pseudomonadati</taxon>
        <taxon>Pseudomonadota</taxon>
        <taxon>Alphaproteobacteria</taxon>
        <taxon>Rhodospirillales</taxon>
        <taxon>Thalassospiraceae</taxon>
        <taxon>Thalassospira</taxon>
    </lineage>
</organism>
<comment type="caution">
    <text evidence="1">The sequence shown here is derived from an EMBL/GenBank/DDBJ whole genome shotgun (WGS) entry which is preliminary data.</text>
</comment>
<evidence type="ECO:0000313" key="2">
    <source>
        <dbReference type="Proteomes" id="UP000233597"/>
    </source>
</evidence>
<evidence type="ECO:0000313" key="1">
    <source>
        <dbReference type="EMBL" id="PKR55656.1"/>
    </source>
</evidence>
<sequence>MYFWQADYGENDIVLPKFRDFDRLIPGDIGVVISFTVAWLCTKFGVCEGFTIAPTPGLSFRLIHHFGASVGQKGSPYIRQSLAVSRDRSARSSWPFPRCFPRIFGKPGNKKAPDMGAF</sequence>